<dbReference type="Gene3D" id="1.10.520.10">
    <property type="match status" value="1"/>
</dbReference>
<organism evidence="14 15">
    <name type="scientific">Gossypium darwinii</name>
    <name type="common">Darwin's cotton</name>
    <name type="synonym">Gossypium barbadense var. darwinii</name>
    <dbReference type="NCBI Taxonomy" id="34276"/>
    <lineage>
        <taxon>Eukaryota</taxon>
        <taxon>Viridiplantae</taxon>
        <taxon>Streptophyta</taxon>
        <taxon>Embryophyta</taxon>
        <taxon>Tracheophyta</taxon>
        <taxon>Spermatophyta</taxon>
        <taxon>Magnoliopsida</taxon>
        <taxon>eudicotyledons</taxon>
        <taxon>Gunneridae</taxon>
        <taxon>Pentapetalae</taxon>
        <taxon>rosids</taxon>
        <taxon>malvids</taxon>
        <taxon>Malvales</taxon>
        <taxon>Malvaceae</taxon>
        <taxon>Malvoideae</taxon>
        <taxon>Gossypium</taxon>
    </lineage>
</organism>
<dbReference type="EC" id="1.11.1.7" evidence="4"/>
<evidence type="ECO:0000256" key="8">
    <source>
        <dbReference type="ARBA" id="ARBA00023002"/>
    </source>
</evidence>
<dbReference type="PANTHER" id="PTHR31388:SF34">
    <property type="entry name" value="PEROXIDASE 10"/>
    <property type="match status" value="1"/>
</dbReference>
<dbReference type="PRINTS" id="PR00461">
    <property type="entry name" value="PLPEROXIDASE"/>
</dbReference>
<keyword evidence="7 11" id="KW-0479">Metal-binding</keyword>
<dbReference type="SUPFAM" id="SSF48113">
    <property type="entry name" value="Heme-dependent peroxidases"/>
    <property type="match status" value="1"/>
</dbReference>
<gene>
    <name evidence="14" type="ORF">ES288_D04G197800v1</name>
</gene>
<protein>
    <recommendedName>
        <fullName evidence="4">peroxidase</fullName>
        <ecNumber evidence="4">1.11.1.7</ecNumber>
    </recommendedName>
</protein>
<evidence type="ECO:0000256" key="10">
    <source>
        <dbReference type="PIRSR" id="PIRSR600823-1"/>
    </source>
</evidence>
<evidence type="ECO:0000256" key="2">
    <source>
        <dbReference type="ARBA" id="ARBA00001970"/>
    </source>
</evidence>
<keyword evidence="8" id="KW-0560">Oxidoreductase</keyword>
<evidence type="ECO:0000259" key="13">
    <source>
        <dbReference type="PROSITE" id="PS50873"/>
    </source>
</evidence>
<dbReference type="EMBL" id="CM017704">
    <property type="protein sequence ID" value="TYG74636.1"/>
    <property type="molecule type" value="Genomic_DNA"/>
</dbReference>
<keyword evidence="5" id="KW-0575">Peroxidase</keyword>
<evidence type="ECO:0000256" key="7">
    <source>
        <dbReference type="ARBA" id="ARBA00022723"/>
    </source>
</evidence>
<dbReference type="InterPro" id="IPR010255">
    <property type="entry name" value="Haem_peroxidase_sf"/>
</dbReference>
<feature type="active site" description="Proton acceptor" evidence="10">
    <location>
        <position position="78"/>
    </location>
</feature>
<evidence type="ECO:0000313" key="14">
    <source>
        <dbReference type="EMBL" id="TYG74636.1"/>
    </source>
</evidence>
<feature type="binding site" evidence="11">
    <location>
        <position position="82"/>
    </location>
    <ligand>
        <name>Ca(2+)</name>
        <dbReference type="ChEBI" id="CHEBI:29108"/>
        <label>1</label>
    </ligand>
</feature>
<keyword evidence="11" id="KW-0106">Calcium</keyword>
<proteinExistence type="predicted"/>
<reference evidence="14 15" key="1">
    <citation type="submission" date="2019-06" db="EMBL/GenBank/DDBJ databases">
        <title>WGS assembly of Gossypium darwinii.</title>
        <authorList>
            <person name="Chen Z.J."/>
            <person name="Sreedasyam A."/>
            <person name="Ando A."/>
            <person name="Song Q."/>
            <person name="De L."/>
            <person name="Hulse-Kemp A."/>
            <person name="Ding M."/>
            <person name="Ye W."/>
            <person name="Kirkbride R."/>
            <person name="Jenkins J."/>
            <person name="Plott C."/>
            <person name="Lovell J."/>
            <person name="Lin Y.-M."/>
            <person name="Vaughn R."/>
            <person name="Liu B."/>
            <person name="Li W."/>
            <person name="Simpson S."/>
            <person name="Scheffler B."/>
            <person name="Saski C."/>
            <person name="Grover C."/>
            <person name="Hu G."/>
            <person name="Conover J."/>
            <person name="Carlson J."/>
            <person name="Shu S."/>
            <person name="Boston L."/>
            <person name="Williams M."/>
            <person name="Peterson D."/>
            <person name="Mcgee K."/>
            <person name="Jones D."/>
            <person name="Wendel J."/>
            <person name="Stelly D."/>
            <person name="Grimwood J."/>
            <person name="Schmutz J."/>
        </authorList>
    </citation>
    <scope>NUCLEOTIDE SEQUENCE [LARGE SCALE GENOMIC DNA]</scope>
    <source>
        <strain evidence="14">1808015.09</strain>
    </source>
</reference>
<accession>A0A5D2D2V8</accession>
<sequence>MAHKLVFSHNIASFIPFLLVFHFIPVVVSQFPYGYSQLSYRFYDWSCPRLTNMVKYGVWAAYRNDTRIAASLLRLHFHDCFVNVIPLLPSIFRI</sequence>
<dbReference type="InterPro" id="IPR019794">
    <property type="entry name" value="Peroxidases_AS"/>
</dbReference>
<comment type="catalytic activity">
    <reaction evidence="1">
        <text>2 a phenolic donor + H2O2 = 2 a phenolic radical donor + 2 H2O</text>
        <dbReference type="Rhea" id="RHEA:56136"/>
        <dbReference type="ChEBI" id="CHEBI:15377"/>
        <dbReference type="ChEBI" id="CHEBI:16240"/>
        <dbReference type="ChEBI" id="CHEBI:139520"/>
        <dbReference type="ChEBI" id="CHEBI:139521"/>
        <dbReference type="EC" id="1.11.1.7"/>
    </reaction>
</comment>
<keyword evidence="9" id="KW-0408">Iron</keyword>
<feature type="binding site" evidence="11">
    <location>
        <position position="79"/>
    </location>
    <ligand>
        <name>Ca(2+)</name>
        <dbReference type="ChEBI" id="CHEBI:29108"/>
        <label>1</label>
    </ligand>
</feature>
<dbReference type="PROSITE" id="PS00436">
    <property type="entry name" value="PEROXIDASE_2"/>
    <property type="match status" value="1"/>
</dbReference>
<dbReference type="PROSITE" id="PS50873">
    <property type="entry name" value="PEROXIDASE_4"/>
    <property type="match status" value="1"/>
</dbReference>
<evidence type="ECO:0000313" key="15">
    <source>
        <dbReference type="Proteomes" id="UP000323506"/>
    </source>
</evidence>
<dbReference type="PANTHER" id="PTHR31388">
    <property type="entry name" value="PEROXIDASE 72-RELATED"/>
    <property type="match status" value="1"/>
</dbReference>
<dbReference type="AlphaFoldDB" id="A0A5D2D2V8"/>
<evidence type="ECO:0000256" key="9">
    <source>
        <dbReference type="ARBA" id="ARBA00023004"/>
    </source>
</evidence>
<keyword evidence="15" id="KW-1185">Reference proteome</keyword>
<comment type="cofactor">
    <cofactor evidence="2">
        <name>heme b</name>
        <dbReference type="ChEBI" id="CHEBI:60344"/>
    </cofactor>
</comment>
<evidence type="ECO:0000256" key="12">
    <source>
        <dbReference type="PIRSR" id="PIRSR600823-4"/>
    </source>
</evidence>
<dbReference type="GO" id="GO:0020037">
    <property type="term" value="F:heme binding"/>
    <property type="evidence" value="ECO:0007669"/>
    <property type="project" value="InterPro"/>
</dbReference>
<dbReference type="GO" id="GO:0006979">
    <property type="term" value="P:response to oxidative stress"/>
    <property type="evidence" value="ECO:0007669"/>
    <property type="project" value="InterPro"/>
</dbReference>
<evidence type="ECO:0000256" key="6">
    <source>
        <dbReference type="ARBA" id="ARBA00022617"/>
    </source>
</evidence>
<keyword evidence="6" id="KW-0349">Heme</keyword>
<dbReference type="GO" id="GO:0046872">
    <property type="term" value="F:metal ion binding"/>
    <property type="evidence" value="ECO:0007669"/>
    <property type="project" value="UniProtKB-KW"/>
</dbReference>
<evidence type="ECO:0000256" key="3">
    <source>
        <dbReference type="ARBA" id="ARBA00002322"/>
    </source>
</evidence>
<evidence type="ECO:0000256" key="4">
    <source>
        <dbReference type="ARBA" id="ARBA00012313"/>
    </source>
</evidence>
<feature type="site" description="Transition state stabilizer" evidence="12">
    <location>
        <position position="74"/>
    </location>
</feature>
<evidence type="ECO:0000256" key="5">
    <source>
        <dbReference type="ARBA" id="ARBA00022559"/>
    </source>
</evidence>
<name>A0A5D2D2V8_GOSDA</name>
<evidence type="ECO:0000256" key="11">
    <source>
        <dbReference type="PIRSR" id="PIRSR600823-3"/>
    </source>
</evidence>
<dbReference type="InterPro" id="IPR000823">
    <property type="entry name" value="Peroxidase_pln"/>
</dbReference>
<dbReference type="GO" id="GO:0140825">
    <property type="term" value="F:lactoperoxidase activity"/>
    <property type="evidence" value="ECO:0007669"/>
    <property type="project" value="UniProtKB-EC"/>
</dbReference>
<comment type="cofactor">
    <cofactor evidence="11">
        <name>Ca(2+)</name>
        <dbReference type="ChEBI" id="CHEBI:29108"/>
    </cofactor>
    <text evidence="11">Binds 2 calcium ions per subunit.</text>
</comment>
<comment type="function">
    <text evidence="3">Removal of H(2)O(2), oxidation of toxic reductants, biosynthesis and degradation of lignin, suberization, auxin catabolism, response to environmental stresses such as wounding, pathogen attack and oxidative stress. These functions might be dependent on each isozyme/isoform in each plant tissue.</text>
</comment>
<dbReference type="Proteomes" id="UP000323506">
    <property type="component" value="Chromosome D04"/>
</dbReference>
<feature type="domain" description="Plant heme peroxidase family profile" evidence="13">
    <location>
        <begin position="37"/>
        <end position="83"/>
    </location>
</feature>
<dbReference type="InterPro" id="IPR002016">
    <property type="entry name" value="Haem_peroxidase"/>
</dbReference>
<evidence type="ECO:0000256" key="1">
    <source>
        <dbReference type="ARBA" id="ARBA00000189"/>
    </source>
</evidence>